<keyword evidence="9 10" id="KW-0066">ATP synthesis</keyword>
<dbReference type="GO" id="GO:0046933">
    <property type="term" value="F:proton-transporting ATP synthase activity, rotational mechanism"/>
    <property type="evidence" value="ECO:0007669"/>
    <property type="project" value="UniProtKB-UniRule"/>
</dbReference>
<dbReference type="GO" id="GO:0005524">
    <property type="term" value="F:ATP binding"/>
    <property type="evidence" value="ECO:0007669"/>
    <property type="project" value="UniProtKB-UniRule"/>
</dbReference>
<name>A0A6L8W400_9PROT</name>
<keyword evidence="15" id="KW-1185">Reference proteome</keyword>
<evidence type="ECO:0000313" key="15">
    <source>
        <dbReference type="Proteomes" id="UP000476030"/>
    </source>
</evidence>
<dbReference type="InterPro" id="IPR020546">
    <property type="entry name" value="ATP_synth_F1_dsu/esu_N"/>
</dbReference>
<evidence type="ECO:0000256" key="12">
    <source>
        <dbReference type="SAM" id="MobiDB-lite"/>
    </source>
</evidence>
<keyword evidence="8 10" id="KW-0139">CF(1)</keyword>
<evidence type="ECO:0000313" key="14">
    <source>
        <dbReference type="EMBL" id="MZR29429.1"/>
    </source>
</evidence>
<dbReference type="Pfam" id="PF02823">
    <property type="entry name" value="ATP-synt_DE_N"/>
    <property type="match status" value="1"/>
</dbReference>
<evidence type="ECO:0000256" key="2">
    <source>
        <dbReference type="ARBA" id="ARBA00004184"/>
    </source>
</evidence>
<dbReference type="NCBIfam" id="NF001851">
    <property type="entry name" value="PRK00571.2-4"/>
    <property type="match status" value="1"/>
</dbReference>
<reference evidence="14 15" key="1">
    <citation type="submission" date="2019-12" db="EMBL/GenBank/DDBJ databases">
        <title>Snethiella sp. nov. sp. isolated from sea sand.</title>
        <authorList>
            <person name="Kim J."/>
            <person name="Jeong S.E."/>
            <person name="Jung H.S."/>
            <person name="Jeon C.O."/>
        </authorList>
    </citation>
    <scope>NUCLEOTIDE SEQUENCE [LARGE SCALE GENOMIC DNA]</scope>
    <source>
        <strain evidence="14 15">DP05</strain>
    </source>
</reference>
<dbReference type="Gene3D" id="2.60.15.10">
    <property type="entry name" value="F0F1 ATP synthase delta/epsilon subunit, N-terminal"/>
    <property type="match status" value="1"/>
</dbReference>
<evidence type="ECO:0000256" key="4">
    <source>
        <dbReference type="ARBA" id="ARBA00022448"/>
    </source>
</evidence>
<sequence>MAEMITMDLVSPEKLLLSDEFEMVVLPGAEGDFGVLAGHSPLTSSLRPGVISIYEGDTEKERIFVNGGFAEVSNDKLTVLAEEAVYVADLDRGNLEQRIQNAREDEEDAKDDETRRRASENKDHLQQLLDAMM</sequence>
<keyword evidence="5 10" id="KW-0375">Hydrogen ion transport</keyword>
<gene>
    <name evidence="10" type="primary">atpC</name>
    <name evidence="14" type="ORF">GQE98_02160</name>
</gene>
<feature type="compositionally biased region" description="Basic and acidic residues" evidence="12">
    <location>
        <begin position="112"/>
        <end position="125"/>
    </location>
</feature>
<comment type="subunit">
    <text evidence="10 11">F-type ATPases have 2 components, CF(1) - the catalytic core - and CF(0) - the membrane proton channel. CF(1) has five subunits: alpha(3), beta(3), gamma(1), delta(1), epsilon(1). CF(0) has three main subunits: a, b and c.</text>
</comment>
<dbReference type="NCBIfam" id="TIGR01216">
    <property type="entry name" value="ATP_synt_epsi"/>
    <property type="match status" value="1"/>
</dbReference>
<evidence type="ECO:0000256" key="8">
    <source>
        <dbReference type="ARBA" id="ARBA00023196"/>
    </source>
</evidence>
<dbReference type="GO" id="GO:0005886">
    <property type="term" value="C:plasma membrane"/>
    <property type="evidence" value="ECO:0007669"/>
    <property type="project" value="UniProtKB-SubCell"/>
</dbReference>
<evidence type="ECO:0000256" key="3">
    <source>
        <dbReference type="ARBA" id="ARBA00005712"/>
    </source>
</evidence>
<keyword evidence="6 10" id="KW-0406">Ion transport</keyword>
<organism evidence="14 15">
    <name type="scientific">Sneathiella litorea</name>
    <dbReference type="NCBI Taxonomy" id="2606216"/>
    <lineage>
        <taxon>Bacteria</taxon>
        <taxon>Pseudomonadati</taxon>
        <taxon>Pseudomonadota</taxon>
        <taxon>Alphaproteobacteria</taxon>
        <taxon>Sneathiellales</taxon>
        <taxon>Sneathiellaceae</taxon>
        <taxon>Sneathiella</taxon>
    </lineage>
</organism>
<keyword evidence="4 10" id="KW-0813">Transport</keyword>
<comment type="caution">
    <text evidence="14">The sequence shown here is derived from an EMBL/GenBank/DDBJ whole genome shotgun (WGS) entry which is preliminary data.</text>
</comment>
<dbReference type="Proteomes" id="UP000476030">
    <property type="component" value="Unassembled WGS sequence"/>
</dbReference>
<feature type="region of interest" description="Disordered" evidence="12">
    <location>
        <begin position="98"/>
        <end position="133"/>
    </location>
</feature>
<dbReference type="PANTHER" id="PTHR13822">
    <property type="entry name" value="ATP SYNTHASE DELTA/EPSILON CHAIN"/>
    <property type="match status" value="1"/>
</dbReference>
<comment type="subcellular location">
    <subcellularLocation>
        <location evidence="10">Cell membrane</location>
        <topology evidence="10">Peripheral membrane protein</topology>
    </subcellularLocation>
    <subcellularLocation>
        <location evidence="2">Endomembrane system</location>
        <topology evidence="2">Peripheral membrane protein</topology>
    </subcellularLocation>
</comment>
<dbReference type="AlphaFoldDB" id="A0A6L8W400"/>
<feature type="domain" description="ATP synthase F1 complex delta/epsilon subunit N-terminal" evidence="13">
    <location>
        <begin position="6"/>
        <end position="84"/>
    </location>
</feature>
<evidence type="ECO:0000256" key="1">
    <source>
        <dbReference type="ARBA" id="ARBA00003543"/>
    </source>
</evidence>
<evidence type="ECO:0000256" key="7">
    <source>
        <dbReference type="ARBA" id="ARBA00023136"/>
    </source>
</evidence>
<keyword evidence="10" id="KW-1003">Cell membrane</keyword>
<dbReference type="RefSeq" id="WP_161313900.1">
    <property type="nucleotide sequence ID" value="NZ_WTUW01000001.1"/>
</dbReference>
<evidence type="ECO:0000256" key="9">
    <source>
        <dbReference type="ARBA" id="ARBA00023310"/>
    </source>
</evidence>
<evidence type="ECO:0000256" key="10">
    <source>
        <dbReference type="HAMAP-Rule" id="MF_00530"/>
    </source>
</evidence>
<dbReference type="CDD" id="cd12152">
    <property type="entry name" value="F1-ATPase_delta"/>
    <property type="match status" value="1"/>
</dbReference>
<dbReference type="SUPFAM" id="SSF51344">
    <property type="entry name" value="Epsilon subunit of F1F0-ATP synthase N-terminal domain"/>
    <property type="match status" value="1"/>
</dbReference>
<protein>
    <recommendedName>
        <fullName evidence="10">ATP synthase epsilon chain</fullName>
    </recommendedName>
    <alternativeName>
        <fullName evidence="10">ATP synthase F1 sector epsilon subunit</fullName>
    </alternativeName>
    <alternativeName>
        <fullName evidence="10">F-ATPase epsilon subunit</fullName>
    </alternativeName>
</protein>
<evidence type="ECO:0000256" key="11">
    <source>
        <dbReference type="RuleBase" id="RU003656"/>
    </source>
</evidence>
<comment type="function">
    <text evidence="1 10">Produces ATP from ADP in the presence of a proton gradient across the membrane.</text>
</comment>
<dbReference type="InterPro" id="IPR001469">
    <property type="entry name" value="ATP_synth_F1_dsu/esu"/>
</dbReference>
<evidence type="ECO:0000256" key="5">
    <source>
        <dbReference type="ARBA" id="ARBA00022781"/>
    </source>
</evidence>
<keyword evidence="7 10" id="KW-0472">Membrane</keyword>
<comment type="similarity">
    <text evidence="3 10 11">Belongs to the ATPase epsilon chain family.</text>
</comment>
<dbReference type="InterPro" id="IPR036771">
    <property type="entry name" value="ATPsynth_dsu/esu_N"/>
</dbReference>
<dbReference type="GO" id="GO:0045259">
    <property type="term" value="C:proton-transporting ATP synthase complex"/>
    <property type="evidence" value="ECO:0007669"/>
    <property type="project" value="UniProtKB-KW"/>
</dbReference>
<evidence type="ECO:0000256" key="6">
    <source>
        <dbReference type="ARBA" id="ARBA00023065"/>
    </source>
</evidence>
<evidence type="ECO:0000259" key="13">
    <source>
        <dbReference type="Pfam" id="PF02823"/>
    </source>
</evidence>
<proteinExistence type="inferred from homology"/>
<accession>A0A6L8W400</accession>
<dbReference type="PANTHER" id="PTHR13822:SF10">
    <property type="entry name" value="ATP SYNTHASE EPSILON CHAIN, CHLOROPLASTIC"/>
    <property type="match status" value="1"/>
</dbReference>
<dbReference type="EMBL" id="WTUW01000001">
    <property type="protein sequence ID" value="MZR29429.1"/>
    <property type="molecule type" value="Genomic_DNA"/>
</dbReference>
<dbReference type="HAMAP" id="MF_00530">
    <property type="entry name" value="ATP_synth_epsil_bac"/>
    <property type="match status" value="1"/>
</dbReference>
<dbReference type="GO" id="GO:0012505">
    <property type="term" value="C:endomembrane system"/>
    <property type="evidence" value="ECO:0007669"/>
    <property type="project" value="UniProtKB-SubCell"/>
</dbReference>